<evidence type="ECO:0000259" key="1">
    <source>
        <dbReference type="Pfam" id="PF07734"/>
    </source>
</evidence>
<dbReference type="AlphaFoldDB" id="A0A2S3IQA3"/>
<dbReference type="InterPro" id="IPR006527">
    <property type="entry name" value="F-box-assoc_dom_typ1"/>
</dbReference>
<accession>A0A2S3IQA3</accession>
<dbReference type="Pfam" id="PF07734">
    <property type="entry name" value="FBA_1"/>
    <property type="match status" value="1"/>
</dbReference>
<dbReference type="InterPro" id="IPR050796">
    <property type="entry name" value="SCF_F-box_component"/>
</dbReference>
<organism evidence="2">
    <name type="scientific">Panicum hallii</name>
    <dbReference type="NCBI Taxonomy" id="206008"/>
    <lineage>
        <taxon>Eukaryota</taxon>
        <taxon>Viridiplantae</taxon>
        <taxon>Streptophyta</taxon>
        <taxon>Embryophyta</taxon>
        <taxon>Tracheophyta</taxon>
        <taxon>Spermatophyta</taxon>
        <taxon>Magnoliopsida</taxon>
        <taxon>Liliopsida</taxon>
        <taxon>Poales</taxon>
        <taxon>Poaceae</taxon>
        <taxon>PACMAD clade</taxon>
        <taxon>Panicoideae</taxon>
        <taxon>Panicodae</taxon>
        <taxon>Paniceae</taxon>
        <taxon>Panicinae</taxon>
        <taxon>Panicum</taxon>
        <taxon>Panicum sect. Panicum</taxon>
    </lineage>
</organism>
<feature type="domain" description="F-box associated beta-propeller type 1" evidence="1">
    <location>
        <begin position="228"/>
        <end position="316"/>
    </location>
</feature>
<dbReference type="EMBL" id="CM008054">
    <property type="protein sequence ID" value="PAN49462.1"/>
    <property type="molecule type" value="Genomic_DNA"/>
</dbReference>
<sequence>MAAPGPSLPPDDDVAEILARLPARSIGRFRAGWNDITSRSIADRVLARRPAAVTAILKGSSWLELGDEPHPVDIVRFDGFRGRWHPDVHRTPPCHRAVSLDDMTISTEDFRSWDGVLCTRVFPRKPQPGDGAGYMLWNPLTDSCAVVSAPAGHGRIIGGYAHPVTGRFHLIHSSDVAVSGDRDLVAPITVRILGVGDSAGWREVPLPPAMEAGCSESETTTISMRGERDHSVSLHGNLHWLVQPGSGKVALLAFDTVREKFRFMAAPDRPGLDLTTARLRVVPGGKLCVLALTKEQPRAAMEVWVLDDYSDSRSWRLRETARLDRTHLSPAVFAAAAAVEGVHEGEEIFVQLELGILAYGVRSKVWCRVSVGRICSTLLMYRESVMQPEISFGKALRGFCRVE</sequence>
<gene>
    <name evidence="2" type="ORF">PAHAL_9G451000</name>
</gene>
<dbReference type="PANTHER" id="PTHR31672:SF2">
    <property type="entry name" value="F-BOX DOMAIN-CONTAINING PROTEIN"/>
    <property type="match status" value="1"/>
</dbReference>
<dbReference type="Proteomes" id="UP000243499">
    <property type="component" value="Chromosome 9"/>
</dbReference>
<dbReference type="NCBIfam" id="TIGR01640">
    <property type="entry name" value="F_box_assoc_1"/>
    <property type="match status" value="1"/>
</dbReference>
<name>A0A2S3IQA3_9POAL</name>
<proteinExistence type="predicted"/>
<evidence type="ECO:0000313" key="2">
    <source>
        <dbReference type="EMBL" id="PAN49462.1"/>
    </source>
</evidence>
<dbReference type="InterPro" id="IPR017451">
    <property type="entry name" value="F-box-assoc_interact_dom"/>
</dbReference>
<protein>
    <recommendedName>
        <fullName evidence="1">F-box associated beta-propeller type 1 domain-containing protein</fullName>
    </recommendedName>
</protein>
<dbReference type="PANTHER" id="PTHR31672">
    <property type="entry name" value="BNACNNG10540D PROTEIN"/>
    <property type="match status" value="1"/>
</dbReference>
<reference evidence="2" key="1">
    <citation type="submission" date="2018-04" db="EMBL/GenBank/DDBJ databases">
        <title>WGS assembly of Panicum hallii.</title>
        <authorList>
            <person name="Lovell J."/>
            <person name="Jenkins J."/>
            <person name="Lowry D."/>
            <person name="Mamidi S."/>
            <person name="Sreedasyam A."/>
            <person name="Weng X."/>
            <person name="Barry K."/>
            <person name="Bonette J."/>
            <person name="Campitelli B."/>
            <person name="Daum C."/>
            <person name="Gordon S."/>
            <person name="Gould B."/>
            <person name="Lipzen A."/>
            <person name="Macqueen A."/>
            <person name="Palacio-Mejia J."/>
            <person name="Plott C."/>
            <person name="Shakirov E."/>
            <person name="Shu S."/>
            <person name="Yoshinaga Y."/>
            <person name="Zane M."/>
            <person name="Rokhsar D."/>
            <person name="Grimwood J."/>
            <person name="Schmutz J."/>
            <person name="Juenger T."/>
        </authorList>
    </citation>
    <scope>NUCLEOTIDE SEQUENCE [LARGE SCALE GENOMIC DNA]</scope>
    <source>
        <strain evidence="2">FIL2</strain>
    </source>
</reference>
<dbReference type="Gramene" id="PAN49462">
    <property type="protein sequence ID" value="PAN49462"/>
    <property type="gene ID" value="PAHAL_9G451000"/>
</dbReference>